<evidence type="ECO:0000313" key="1">
    <source>
        <dbReference type="EMBL" id="AEX62713.1"/>
    </source>
</evidence>
<name>H2EE90_9VIRU</name>
<proteinExistence type="predicted"/>
<sequence>MSSNQKKYKINSKIISDRYYEFIFDIFDYLKQLENELEWLSDKICFNVSQNVDIGILCKSQFTGNILLLFLEIIRTKNLNLFINILEQKEHFDLTISQIMENLSGYINNKTICHDFIDFKQNNTIYRGLTLVELEDIINKMINAESTYNIIFDGNLVV</sequence>
<dbReference type="EMBL" id="JN885998">
    <property type="protein sequence ID" value="AEX62713.1"/>
    <property type="molecule type" value="Genomic_DNA"/>
</dbReference>
<organism evidence="1">
    <name type="scientific">Moumouvirus sp. 'Monve'</name>
    <dbReference type="NCBI Taxonomy" id="1128131"/>
    <lineage>
        <taxon>Viruses</taxon>
        <taxon>Varidnaviria</taxon>
        <taxon>Bamfordvirae</taxon>
        <taxon>Nucleocytoviricota</taxon>
        <taxon>Megaviricetes</taxon>
        <taxon>Imitervirales</taxon>
        <taxon>Mimiviridae</taxon>
        <taxon>Megamimivirinae</taxon>
        <taxon>Moumouvirus</taxon>
    </lineage>
</organism>
<protein>
    <submittedName>
        <fullName evidence="1">Uncharacterized protein</fullName>
    </submittedName>
</protein>
<gene>
    <name evidence="1" type="ORF">mv_R508</name>
</gene>
<reference evidence="1" key="1">
    <citation type="submission" date="2011-10" db="EMBL/GenBank/DDBJ databases">
        <title>Provirophages and transpovirons: unique mobilome of giant viruses.</title>
        <authorList>
            <person name="Desnues C."/>
            <person name="LaScola B."/>
            <person name="Yutin N."/>
            <person name="Fournous G."/>
            <person name="Koonin E."/>
            <person name="Raoult D."/>
        </authorList>
    </citation>
    <scope>NUCLEOTIDE SEQUENCE</scope>
    <source>
        <strain evidence="1">Mv13-mv</strain>
    </source>
</reference>
<accession>H2EE90</accession>